<dbReference type="RefSeq" id="WP_152984488.1">
    <property type="nucleotide sequence ID" value="NZ_LDJJ01000021.1"/>
</dbReference>
<sequence length="576" mass="60435">MMEWLPLALIVLAVALASLRFALPPRPPALRLTALLLLQLAASVLLYFTLQPPARPGNAGTLVVATSGASAAELAAVPAAAYVRLPEAPALAAATAVPDLASALRQHPGTRELVVVGQGLPARDRDITLPPLRFLANAAPRGLVELQAPPLLAPGAAFNVHSRVQGMPGARVELLDPAGHRVDIVTPDASGRVTLHASAREPGDVSFVLRVLDMGGKVLDQLPVPVRTRASSAPTIRVLAGAPGPELKYLQRWGTDIGARLQTSMLIGGGLQLGDAPAAIDAASLARLDLLLLDERRLASLSSAQRAAITDALRAGLGVLVRTGGTLDGNARRALREWGLEVRGGDQTKPVTLRSVTDAEQNKTPLTVERFNLEFNGTEVVPLLRAADGTAIGGWRALGLGRVGVLPVTDSYALVLAGHADAHAELWNAALASVARPLANAPTLQLPAWAWSSERIGLCGLAAPVQMLADDGSRTALLPDPSADNCVAAWPQKAGWQRIEAGDQHDSILLLDPAKAVALHAQQMRDATFAMRGSAAASTPLPVPVPRWPWLLGFVLVAALLWWLERRRPAGLATQG</sequence>
<dbReference type="EMBL" id="LDJJ01000021">
    <property type="protein sequence ID" value="KRG68563.1"/>
    <property type="molecule type" value="Genomic_DNA"/>
</dbReference>
<protein>
    <recommendedName>
        <fullName evidence="4">Carboxypeptidase regulatory-like domain-containing protein</fullName>
    </recommendedName>
</protein>
<evidence type="ECO:0008006" key="4">
    <source>
        <dbReference type="Google" id="ProtNLM"/>
    </source>
</evidence>
<dbReference type="OrthoDB" id="7199749at2"/>
<reference evidence="2 3" key="1">
    <citation type="submission" date="2015-05" db="EMBL/GenBank/DDBJ databases">
        <title>Genome sequencing and analysis of members of genus Stenotrophomonas.</title>
        <authorList>
            <person name="Patil P.P."/>
            <person name="Midha S."/>
            <person name="Patil P.B."/>
        </authorList>
    </citation>
    <scope>NUCLEOTIDE SEQUENCE [LARGE SCALE GENOMIC DNA]</scope>
    <source>
        <strain evidence="2 3">DSM 18941</strain>
    </source>
</reference>
<gene>
    <name evidence="2" type="ORF">ABB27_07545</name>
</gene>
<accession>A0A0R0CTI8</accession>
<feature type="transmembrane region" description="Helical" evidence="1">
    <location>
        <begin position="548"/>
        <end position="564"/>
    </location>
</feature>
<keyword evidence="1" id="KW-0472">Membrane</keyword>
<evidence type="ECO:0000256" key="1">
    <source>
        <dbReference type="SAM" id="Phobius"/>
    </source>
</evidence>
<evidence type="ECO:0000313" key="3">
    <source>
        <dbReference type="Proteomes" id="UP000051863"/>
    </source>
</evidence>
<comment type="caution">
    <text evidence="2">The sequence shown here is derived from an EMBL/GenBank/DDBJ whole genome shotgun (WGS) entry which is preliminary data.</text>
</comment>
<organism evidence="2 3">
    <name type="scientific">Stenotrophomonas terrae</name>
    <dbReference type="NCBI Taxonomy" id="405446"/>
    <lineage>
        <taxon>Bacteria</taxon>
        <taxon>Pseudomonadati</taxon>
        <taxon>Pseudomonadota</taxon>
        <taxon>Gammaproteobacteria</taxon>
        <taxon>Lysobacterales</taxon>
        <taxon>Lysobacteraceae</taxon>
        <taxon>Stenotrophomonas</taxon>
    </lineage>
</organism>
<proteinExistence type="predicted"/>
<feature type="transmembrane region" description="Helical" evidence="1">
    <location>
        <begin position="32"/>
        <end position="50"/>
    </location>
</feature>
<dbReference type="PATRIC" id="fig|405446.3.peg.954"/>
<evidence type="ECO:0000313" key="2">
    <source>
        <dbReference type="EMBL" id="KRG68563.1"/>
    </source>
</evidence>
<keyword evidence="3" id="KW-1185">Reference proteome</keyword>
<keyword evidence="1" id="KW-1133">Transmembrane helix</keyword>
<dbReference type="AlphaFoldDB" id="A0A0R0CTI8"/>
<keyword evidence="1" id="KW-0812">Transmembrane</keyword>
<dbReference type="Proteomes" id="UP000051863">
    <property type="component" value="Unassembled WGS sequence"/>
</dbReference>
<name>A0A0R0CTI8_9GAMM</name>